<dbReference type="InterPro" id="IPR036822">
    <property type="entry name" value="CutC-like_dom_sf"/>
</dbReference>
<dbReference type="RefSeq" id="WP_342628987.1">
    <property type="nucleotide sequence ID" value="NZ_CP152276.1"/>
</dbReference>
<name>A0ABZ3D716_9PROT</name>
<comment type="similarity">
    <text evidence="1 2">Belongs to the CutC family.</text>
</comment>
<gene>
    <name evidence="2" type="primary">cutC</name>
    <name evidence="3" type="ORF">AAC691_03685</name>
</gene>
<proteinExistence type="inferred from homology"/>
<comment type="subcellular location">
    <subcellularLocation>
        <location evidence="2">Cytoplasm</location>
    </subcellularLocation>
</comment>
<evidence type="ECO:0000256" key="2">
    <source>
        <dbReference type="HAMAP-Rule" id="MF_00795"/>
    </source>
</evidence>
<evidence type="ECO:0000256" key="1">
    <source>
        <dbReference type="ARBA" id="ARBA00007768"/>
    </source>
</evidence>
<dbReference type="InterPro" id="IPR005627">
    <property type="entry name" value="CutC-like"/>
</dbReference>
<dbReference type="PANTHER" id="PTHR12598:SF0">
    <property type="entry name" value="COPPER HOMEOSTASIS PROTEIN CUTC HOMOLOG"/>
    <property type="match status" value="1"/>
</dbReference>
<dbReference type="Gene3D" id="3.20.20.380">
    <property type="entry name" value="Copper homeostasis (CutC) domain"/>
    <property type="match status" value="1"/>
</dbReference>
<keyword evidence="4" id="KW-1185">Reference proteome</keyword>
<dbReference type="Pfam" id="PF03932">
    <property type="entry name" value="CutC"/>
    <property type="match status" value="1"/>
</dbReference>
<dbReference type="HAMAP" id="MF_00795">
    <property type="entry name" value="CutC"/>
    <property type="match status" value="1"/>
</dbReference>
<organism evidence="3 4">
    <name type="scientific">Nguyenibacter vanlangensis</name>
    <dbReference type="NCBI Taxonomy" id="1216886"/>
    <lineage>
        <taxon>Bacteria</taxon>
        <taxon>Pseudomonadati</taxon>
        <taxon>Pseudomonadota</taxon>
        <taxon>Alphaproteobacteria</taxon>
        <taxon>Acetobacterales</taxon>
        <taxon>Acetobacteraceae</taxon>
        <taxon>Nguyenibacter</taxon>
    </lineage>
</organism>
<accession>A0ABZ3D716</accession>
<comment type="caution">
    <text evidence="2">Once thought to be involved in copper homeostasis, experiments in E.coli have shown this is not the case.</text>
</comment>
<dbReference type="EMBL" id="CP152276">
    <property type="protein sequence ID" value="XAE43563.1"/>
    <property type="molecule type" value="Genomic_DNA"/>
</dbReference>
<dbReference type="PANTHER" id="PTHR12598">
    <property type="entry name" value="COPPER HOMEOSTASIS PROTEIN CUTC"/>
    <property type="match status" value="1"/>
</dbReference>
<dbReference type="Proteomes" id="UP001449795">
    <property type="component" value="Chromosome"/>
</dbReference>
<protein>
    <recommendedName>
        <fullName evidence="2">PF03932 family protein CutC</fullName>
    </recommendedName>
</protein>
<evidence type="ECO:0000313" key="4">
    <source>
        <dbReference type="Proteomes" id="UP001449795"/>
    </source>
</evidence>
<dbReference type="SUPFAM" id="SSF110395">
    <property type="entry name" value="CutC-like"/>
    <property type="match status" value="1"/>
</dbReference>
<reference evidence="3 4" key="1">
    <citation type="submission" date="2024-04" db="EMBL/GenBank/DDBJ databases">
        <title>Complete genome sequence of Nguyenibacter vanlangesis HBCM-1154, a strain capable of nitrogen fixation, IAA production, and phosphorus solubilization isolated from sugarcane soil.</title>
        <authorList>
            <person name="MY HANH P."/>
        </authorList>
    </citation>
    <scope>NUCLEOTIDE SEQUENCE [LARGE SCALE GENOMIC DNA]</scope>
    <source>
        <strain evidence="3 4">HBCM 1154</strain>
    </source>
</reference>
<evidence type="ECO:0000313" key="3">
    <source>
        <dbReference type="EMBL" id="XAE43563.1"/>
    </source>
</evidence>
<sequence>MIGLEVCVDDARGLRAAQQAGVARVELCSALALGGLTPDCGLMRLAASLPVPAYAMIRPRAGDFLFDDDEEAMMLADIAAARAAGLAGVVLGASRADFTLDTAMLARLSAACGPMGRTLHRAFDLVPDPAQALEVAVELGFARILTSGGAPTAMEGAEGLRRVAAAASGRIEIMAGSGVNPANVAALVRRTGVGAVHGSCRGPARPSPAAVVSLGFGAERITADSGVVRAMVDALETCRNGP</sequence>
<keyword evidence="2" id="KW-0963">Cytoplasm</keyword>